<dbReference type="Proteomes" id="UP000265566">
    <property type="component" value="Chromosome 8"/>
</dbReference>
<organism evidence="1">
    <name type="scientific">Medicago truncatula</name>
    <name type="common">Barrel medic</name>
    <name type="synonym">Medicago tribuloides</name>
    <dbReference type="NCBI Taxonomy" id="3880"/>
    <lineage>
        <taxon>Eukaryota</taxon>
        <taxon>Viridiplantae</taxon>
        <taxon>Streptophyta</taxon>
        <taxon>Embryophyta</taxon>
        <taxon>Tracheophyta</taxon>
        <taxon>Spermatophyta</taxon>
        <taxon>Magnoliopsida</taxon>
        <taxon>eudicotyledons</taxon>
        <taxon>Gunneridae</taxon>
        <taxon>Pentapetalae</taxon>
        <taxon>rosids</taxon>
        <taxon>fabids</taxon>
        <taxon>Fabales</taxon>
        <taxon>Fabaceae</taxon>
        <taxon>Papilionoideae</taxon>
        <taxon>50 kb inversion clade</taxon>
        <taxon>NPAAA clade</taxon>
        <taxon>Hologalegina</taxon>
        <taxon>IRL clade</taxon>
        <taxon>Trifolieae</taxon>
        <taxon>Medicago</taxon>
    </lineage>
</organism>
<gene>
    <name evidence="1" type="ORF">MtrunA17_Chr8g0346331</name>
</gene>
<comment type="caution">
    <text evidence="1">The sequence shown here is derived from an EMBL/GenBank/DDBJ whole genome shotgun (WGS) entry which is preliminary data.</text>
</comment>
<evidence type="ECO:0000313" key="1">
    <source>
        <dbReference type="EMBL" id="RHN39670.1"/>
    </source>
</evidence>
<dbReference type="EMBL" id="PSQE01000008">
    <property type="protein sequence ID" value="RHN39670.1"/>
    <property type="molecule type" value="Genomic_DNA"/>
</dbReference>
<dbReference type="AlphaFoldDB" id="A0A396GES6"/>
<protein>
    <submittedName>
        <fullName evidence="1">Uncharacterized protein</fullName>
    </submittedName>
</protein>
<reference evidence="1" key="1">
    <citation type="journal article" date="2018" name="Nat. Plants">
        <title>Whole-genome landscape of Medicago truncatula symbiotic genes.</title>
        <authorList>
            <person name="Pecrix Y."/>
            <person name="Gamas P."/>
            <person name="Carrere S."/>
        </authorList>
    </citation>
    <scope>NUCLEOTIDE SEQUENCE</scope>
    <source>
        <tissue evidence="1">Leaves</tissue>
    </source>
</reference>
<name>A0A396GES6_MEDTR</name>
<dbReference type="Gramene" id="rna45716">
    <property type="protein sequence ID" value="RHN39670.1"/>
    <property type="gene ID" value="gene45716"/>
</dbReference>
<accession>A0A396GES6</accession>
<sequence length="68" mass="8512">MERTKICSHMNLFVIWYRKCFCEWNSFFWEDECMCEGFFFFFFTRCVKGCRCRPGNWNLGEEDEFFIL</sequence>
<proteinExistence type="predicted"/>